<dbReference type="GO" id="GO:0098797">
    <property type="term" value="C:plasma membrane protein complex"/>
    <property type="evidence" value="ECO:0007669"/>
    <property type="project" value="TreeGrafter"/>
</dbReference>
<keyword evidence="6 7" id="KW-0472">Membrane</keyword>
<organism evidence="9 10">
    <name type="scientific">Thetidibacter halocola</name>
    <dbReference type="NCBI Taxonomy" id="2827239"/>
    <lineage>
        <taxon>Bacteria</taxon>
        <taxon>Pseudomonadati</taxon>
        <taxon>Pseudomonadota</taxon>
        <taxon>Alphaproteobacteria</taxon>
        <taxon>Rhodobacterales</taxon>
        <taxon>Roseobacteraceae</taxon>
        <taxon>Thetidibacter</taxon>
    </lineage>
</organism>
<evidence type="ECO:0000259" key="8">
    <source>
        <dbReference type="Pfam" id="PF02687"/>
    </source>
</evidence>
<evidence type="ECO:0000256" key="3">
    <source>
        <dbReference type="ARBA" id="ARBA00022475"/>
    </source>
</evidence>
<dbReference type="EMBL" id="JAGTUU010000005">
    <property type="protein sequence ID" value="MBS0125218.1"/>
    <property type="molecule type" value="Genomic_DNA"/>
</dbReference>
<feature type="domain" description="ABC3 transporter permease C-terminal" evidence="8">
    <location>
        <begin position="661"/>
        <end position="769"/>
    </location>
</feature>
<feature type="transmembrane region" description="Helical" evidence="7">
    <location>
        <begin position="660"/>
        <end position="682"/>
    </location>
</feature>
<gene>
    <name evidence="9" type="ORF">KB874_14090</name>
</gene>
<evidence type="ECO:0000256" key="5">
    <source>
        <dbReference type="ARBA" id="ARBA00022989"/>
    </source>
</evidence>
<evidence type="ECO:0000256" key="1">
    <source>
        <dbReference type="ARBA" id="ARBA00004651"/>
    </source>
</evidence>
<reference evidence="9" key="1">
    <citation type="submission" date="2021-04" db="EMBL/GenBank/DDBJ databases">
        <authorList>
            <person name="Yoon J."/>
        </authorList>
    </citation>
    <scope>NUCLEOTIDE SEQUENCE</scope>
    <source>
        <strain evidence="9">KMU-90</strain>
    </source>
</reference>
<dbReference type="AlphaFoldDB" id="A0A8J7WHH9"/>
<evidence type="ECO:0000256" key="2">
    <source>
        <dbReference type="ARBA" id="ARBA00005236"/>
    </source>
</evidence>
<dbReference type="GO" id="GO:0044874">
    <property type="term" value="P:lipoprotein localization to outer membrane"/>
    <property type="evidence" value="ECO:0007669"/>
    <property type="project" value="TreeGrafter"/>
</dbReference>
<feature type="transmembrane region" description="Helical" evidence="7">
    <location>
        <begin position="433"/>
        <end position="457"/>
    </location>
</feature>
<dbReference type="PANTHER" id="PTHR30489:SF0">
    <property type="entry name" value="LIPOPROTEIN-RELEASING SYSTEM TRANSMEMBRANE PROTEIN LOLE"/>
    <property type="match status" value="1"/>
</dbReference>
<keyword evidence="4 7" id="KW-0812">Transmembrane</keyword>
<comment type="caution">
    <text evidence="9">The sequence shown here is derived from an EMBL/GenBank/DDBJ whole genome shotgun (WGS) entry which is preliminary data.</text>
</comment>
<feature type="transmembrane region" description="Helical" evidence="7">
    <location>
        <begin position="703"/>
        <end position="732"/>
    </location>
</feature>
<name>A0A8J7WHH9_9RHOB</name>
<dbReference type="Proteomes" id="UP000681356">
    <property type="component" value="Unassembled WGS sequence"/>
</dbReference>
<feature type="transmembrane region" description="Helical" evidence="7">
    <location>
        <begin position="360"/>
        <end position="381"/>
    </location>
</feature>
<evidence type="ECO:0000313" key="10">
    <source>
        <dbReference type="Proteomes" id="UP000681356"/>
    </source>
</evidence>
<keyword evidence="3" id="KW-1003">Cell membrane</keyword>
<feature type="transmembrane region" description="Helical" evidence="7">
    <location>
        <begin position="269"/>
        <end position="286"/>
    </location>
</feature>
<keyword evidence="5 7" id="KW-1133">Transmembrane helix</keyword>
<sequence>MSVLDRKLLRDLVRIKGQVAAIVLVIAVGVMLQVMMSGLVASLSETRRAYYERNRLADVFAPVTRAPETVLARLAAIPGVALLDGHVTGGALIDLPGEAVPIQARAISLPDRGEPVFNIVYRIAGRLPEPGARDEALLLAGFADAHGIVPGDRIAVTLNGARRKLLVTGLAESPELLFVAAPGEMVPDPARYGAVWMPRAALAAAYDMQGAFNEALIALGRGASQDAVIDAVDRVLAPWGGTGAYGRHDLVSDRFVTEEIDGLATMSRAVPPLFLAVAGFLLYIVVNRMVQAEREEIGLLKAFGYTGHEVGAHYFKMVLAVALMGAALGCVLGILAGRAMVPLYTTFYNFPFLVFRPDPAAFGIGVTASVLAASAGGVFVLRRVFRLTPAEAMRPPTPPDFSRTLNFSGVAARAFDQPTRMVIRGVARAPWRALALSAGIAGGMALSSGMTTIYGSFDRMMALAFTVIDRSDATVFFVQPLGMTAAHDLARMEGVIAVEPFREVPAVLRHGLRTHRGSVSGMIAAPEMARAIDADLAPIDLPERGIVLGEALAGILDIRPGDMLQVEVREGRQPVLEVPVIRVARSLIGAPAYMRMDALNRALAEPGRISGVRMRVDSDRAEAIYDDLKNRPAVAAVSVAETARASLQKLMDQGAGSARYIMGAVAFIITFGVVYNAARIGMNERARDLASLRVMGFSRGEAGFVLLGELAVITLVALPVGSLAGWGLSFAIARGFSSELYQIPTEFDPFSHGFAAAFVLGAALVSGLLVKRDLDRIDLIAVLKTRD</sequence>
<evidence type="ECO:0000256" key="6">
    <source>
        <dbReference type="ARBA" id="ARBA00023136"/>
    </source>
</evidence>
<evidence type="ECO:0000256" key="7">
    <source>
        <dbReference type="SAM" id="Phobius"/>
    </source>
</evidence>
<dbReference type="RefSeq" id="WP_212537174.1">
    <property type="nucleotide sequence ID" value="NZ_JAGTUU010000005.1"/>
</dbReference>
<feature type="domain" description="ABC3 transporter permease C-terminal" evidence="8">
    <location>
        <begin position="273"/>
        <end position="389"/>
    </location>
</feature>
<evidence type="ECO:0000256" key="4">
    <source>
        <dbReference type="ARBA" id="ARBA00022692"/>
    </source>
</evidence>
<accession>A0A8J7WHH9</accession>
<protein>
    <submittedName>
        <fullName evidence="9">ABC transporter permease</fullName>
    </submittedName>
</protein>
<comment type="similarity">
    <text evidence="2">Belongs to the ABC-4 integral membrane protein family. LolC/E subfamily.</text>
</comment>
<proteinExistence type="inferred from homology"/>
<evidence type="ECO:0000313" key="9">
    <source>
        <dbReference type="EMBL" id="MBS0125218.1"/>
    </source>
</evidence>
<keyword evidence="10" id="KW-1185">Reference proteome</keyword>
<dbReference type="InterPro" id="IPR051447">
    <property type="entry name" value="Lipoprotein-release_system"/>
</dbReference>
<comment type="subcellular location">
    <subcellularLocation>
        <location evidence="1">Cell membrane</location>
        <topology evidence="1">Multi-pass membrane protein</topology>
    </subcellularLocation>
</comment>
<feature type="transmembrane region" description="Helical" evidence="7">
    <location>
        <begin position="318"/>
        <end position="340"/>
    </location>
</feature>
<dbReference type="PANTHER" id="PTHR30489">
    <property type="entry name" value="LIPOPROTEIN-RELEASING SYSTEM TRANSMEMBRANE PROTEIN LOLE"/>
    <property type="match status" value="1"/>
</dbReference>
<feature type="transmembrane region" description="Helical" evidence="7">
    <location>
        <begin position="752"/>
        <end position="770"/>
    </location>
</feature>
<dbReference type="InterPro" id="IPR003838">
    <property type="entry name" value="ABC3_permease_C"/>
</dbReference>
<feature type="transmembrane region" description="Helical" evidence="7">
    <location>
        <begin position="21"/>
        <end position="43"/>
    </location>
</feature>
<dbReference type="Pfam" id="PF02687">
    <property type="entry name" value="FtsX"/>
    <property type="match status" value="2"/>
</dbReference>